<organism evidence="2 3">
    <name type="scientific">Schizopora paradoxa</name>
    <dbReference type="NCBI Taxonomy" id="27342"/>
    <lineage>
        <taxon>Eukaryota</taxon>
        <taxon>Fungi</taxon>
        <taxon>Dikarya</taxon>
        <taxon>Basidiomycota</taxon>
        <taxon>Agaricomycotina</taxon>
        <taxon>Agaricomycetes</taxon>
        <taxon>Hymenochaetales</taxon>
        <taxon>Schizoporaceae</taxon>
        <taxon>Schizopora</taxon>
    </lineage>
</organism>
<feature type="region of interest" description="Disordered" evidence="1">
    <location>
        <begin position="157"/>
        <end position="187"/>
    </location>
</feature>
<evidence type="ECO:0000313" key="2">
    <source>
        <dbReference type="EMBL" id="KLO06844.1"/>
    </source>
</evidence>
<dbReference type="Proteomes" id="UP000053477">
    <property type="component" value="Unassembled WGS sequence"/>
</dbReference>
<sequence length="187" mass="21155">MESVVSIAVMEFQTNSVQHEFRLAPKNCPIKLNHRRSGHLCAFISSHPKGLEAMNLCHSHLMYAGFVVGRGRISTSSFQVEERQTAHIGCIDVVMNSEDSNCFPRRDGVASKRTFEPSLPCSSLVLSTMFLQPRPLTSLADNQWLHEEKLSRSSWRFHRSKAKGSSSSSNRNRNENRSRSFSLRGFL</sequence>
<dbReference type="InParanoid" id="A0A0H2R4S5"/>
<evidence type="ECO:0000313" key="3">
    <source>
        <dbReference type="Proteomes" id="UP000053477"/>
    </source>
</evidence>
<evidence type="ECO:0000256" key="1">
    <source>
        <dbReference type="SAM" id="MobiDB-lite"/>
    </source>
</evidence>
<dbReference type="AlphaFoldDB" id="A0A0H2R4S5"/>
<gene>
    <name evidence="2" type="ORF">SCHPADRAFT_676680</name>
</gene>
<reference evidence="2 3" key="1">
    <citation type="submission" date="2015-04" db="EMBL/GenBank/DDBJ databases">
        <title>Complete genome sequence of Schizopora paradoxa KUC8140, a cosmopolitan wood degrader in East Asia.</title>
        <authorList>
            <consortium name="DOE Joint Genome Institute"/>
            <person name="Min B."/>
            <person name="Park H."/>
            <person name="Jang Y."/>
            <person name="Kim J.-J."/>
            <person name="Kim K.H."/>
            <person name="Pangilinan J."/>
            <person name="Lipzen A."/>
            <person name="Riley R."/>
            <person name="Grigoriev I.V."/>
            <person name="Spatafora J.W."/>
            <person name="Choi I.-G."/>
        </authorList>
    </citation>
    <scope>NUCLEOTIDE SEQUENCE [LARGE SCALE GENOMIC DNA]</scope>
    <source>
        <strain evidence="2 3">KUC8140</strain>
    </source>
</reference>
<accession>A0A0H2R4S5</accession>
<protein>
    <submittedName>
        <fullName evidence="2">Uncharacterized protein</fullName>
    </submittedName>
</protein>
<name>A0A0H2R4S5_9AGAM</name>
<keyword evidence="3" id="KW-1185">Reference proteome</keyword>
<proteinExistence type="predicted"/>
<dbReference type="EMBL" id="KQ086178">
    <property type="protein sequence ID" value="KLO06844.1"/>
    <property type="molecule type" value="Genomic_DNA"/>
</dbReference>